<dbReference type="EMBL" id="QTSX02007244">
    <property type="protein sequence ID" value="KAJ9049344.1"/>
    <property type="molecule type" value="Genomic_DNA"/>
</dbReference>
<gene>
    <name evidence="1" type="ORF">DSO57_1025552</name>
</gene>
<reference evidence="1" key="1">
    <citation type="submission" date="2022-04" db="EMBL/GenBank/DDBJ databases">
        <title>Genome of the entomopathogenic fungus Entomophthora muscae.</title>
        <authorList>
            <person name="Elya C."/>
            <person name="Lovett B.R."/>
            <person name="Lee E."/>
            <person name="Macias A.M."/>
            <person name="Hajek A.E."/>
            <person name="De Bivort B.L."/>
            <person name="Kasson M.T."/>
            <person name="De Fine Licht H.H."/>
            <person name="Stajich J.E."/>
        </authorList>
    </citation>
    <scope>NUCLEOTIDE SEQUENCE</scope>
    <source>
        <strain evidence="1">Berkeley</strain>
    </source>
</reference>
<dbReference type="Proteomes" id="UP001165960">
    <property type="component" value="Unassembled WGS sequence"/>
</dbReference>
<proteinExistence type="predicted"/>
<keyword evidence="2" id="KW-1185">Reference proteome</keyword>
<protein>
    <submittedName>
        <fullName evidence="1">Uncharacterized protein</fullName>
    </submittedName>
</protein>
<evidence type="ECO:0000313" key="1">
    <source>
        <dbReference type="EMBL" id="KAJ9049344.1"/>
    </source>
</evidence>
<organism evidence="1 2">
    <name type="scientific">Entomophthora muscae</name>
    <dbReference type="NCBI Taxonomy" id="34485"/>
    <lineage>
        <taxon>Eukaryota</taxon>
        <taxon>Fungi</taxon>
        <taxon>Fungi incertae sedis</taxon>
        <taxon>Zoopagomycota</taxon>
        <taxon>Entomophthoromycotina</taxon>
        <taxon>Entomophthoromycetes</taxon>
        <taxon>Entomophthorales</taxon>
        <taxon>Entomophthoraceae</taxon>
        <taxon>Entomophthora</taxon>
    </lineage>
</organism>
<name>A0ACC2RGZ9_9FUNG</name>
<accession>A0ACC2RGZ9</accession>
<comment type="caution">
    <text evidence="1">The sequence shown here is derived from an EMBL/GenBank/DDBJ whole genome shotgun (WGS) entry which is preliminary data.</text>
</comment>
<evidence type="ECO:0000313" key="2">
    <source>
        <dbReference type="Proteomes" id="UP001165960"/>
    </source>
</evidence>
<sequence>METSLQKALQHLKGQRSCTAMKEVKRDNGTMATEEEEIRKEVELFYTSLYTPAQVEMAAAEELWAIASPLLARCITEAQADLIQTINLKKVRATLKEAPKG</sequence>